<dbReference type="PANTHER" id="PTHR40074">
    <property type="entry name" value="O-ACETYLTRANSFERASE WECH"/>
    <property type="match status" value="1"/>
</dbReference>
<feature type="transmembrane region" description="Helical" evidence="7">
    <location>
        <begin position="154"/>
        <end position="171"/>
    </location>
</feature>
<protein>
    <submittedName>
        <fullName evidence="9">Acyltransferase family protein</fullName>
    </submittedName>
</protein>
<accession>A0A9X3LGM7</accession>
<evidence type="ECO:0000313" key="10">
    <source>
        <dbReference type="Proteomes" id="UP001152173"/>
    </source>
</evidence>
<evidence type="ECO:0000256" key="4">
    <source>
        <dbReference type="ARBA" id="ARBA00022692"/>
    </source>
</evidence>
<dbReference type="GO" id="GO:0016413">
    <property type="term" value="F:O-acetyltransferase activity"/>
    <property type="evidence" value="ECO:0007669"/>
    <property type="project" value="TreeGrafter"/>
</dbReference>
<name>A0A9X3LGM7_9BACL</name>
<evidence type="ECO:0000256" key="6">
    <source>
        <dbReference type="ARBA" id="ARBA00023136"/>
    </source>
</evidence>
<gene>
    <name evidence="9" type="ORF">M9R32_05470</name>
</gene>
<feature type="transmembrane region" description="Helical" evidence="7">
    <location>
        <begin position="39"/>
        <end position="65"/>
    </location>
</feature>
<feature type="transmembrane region" description="Helical" evidence="7">
    <location>
        <begin position="177"/>
        <end position="201"/>
    </location>
</feature>
<feature type="transmembrane region" description="Helical" evidence="7">
    <location>
        <begin position="85"/>
        <end position="102"/>
    </location>
</feature>
<dbReference type="GO" id="GO:0009246">
    <property type="term" value="P:enterobacterial common antigen biosynthetic process"/>
    <property type="evidence" value="ECO:0007669"/>
    <property type="project" value="TreeGrafter"/>
</dbReference>
<keyword evidence="5 7" id="KW-1133">Transmembrane helix</keyword>
<evidence type="ECO:0000256" key="3">
    <source>
        <dbReference type="ARBA" id="ARBA00022475"/>
    </source>
</evidence>
<comment type="subcellular location">
    <subcellularLocation>
        <location evidence="1">Cell membrane</location>
        <topology evidence="1">Multi-pass membrane protein</topology>
    </subcellularLocation>
</comment>
<keyword evidence="9" id="KW-0012">Acyltransferase</keyword>
<dbReference type="RefSeq" id="WP_269925727.1">
    <property type="nucleotide sequence ID" value="NZ_JAMKBJ010000003.1"/>
</dbReference>
<feature type="transmembrane region" description="Helical" evidence="7">
    <location>
        <begin position="12"/>
        <end position="33"/>
    </location>
</feature>
<feature type="transmembrane region" description="Helical" evidence="7">
    <location>
        <begin position="208"/>
        <end position="230"/>
    </location>
</feature>
<evidence type="ECO:0000256" key="7">
    <source>
        <dbReference type="SAM" id="Phobius"/>
    </source>
</evidence>
<comment type="caution">
    <text evidence="9">The sequence shown here is derived from an EMBL/GenBank/DDBJ whole genome shotgun (WGS) entry which is preliminary data.</text>
</comment>
<dbReference type="InterPro" id="IPR002656">
    <property type="entry name" value="Acyl_transf_3_dom"/>
</dbReference>
<feature type="transmembrane region" description="Helical" evidence="7">
    <location>
        <begin position="303"/>
        <end position="329"/>
    </location>
</feature>
<dbReference type="Pfam" id="PF01757">
    <property type="entry name" value="Acyl_transf_3"/>
    <property type="match status" value="1"/>
</dbReference>
<keyword evidence="10" id="KW-1185">Reference proteome</keyword>
<organism evidence="9 10">
    <name type="scientific">Paenisporosarcina quisquiliarum</name>
    <dbReference type="NCBI Taxonomy" id="365346"/>
    <lineage>
        <taxon>Bacteria</taxon>
        <taxon>Bacillati</taxon>
        <taxon>Bacillota</taxon>
        <taxon>Bacilli</taxon>
        <taxon>Bacillales</taxon>
        <taxon>Caryophanaceae</taxon>
        <taxon>Paenisporosarcina</taxon>
    </lineage>
</organism>
<proteinExistence type="inferred from homology"/>
<dbReference type="GO" id="GO:0005886">
    <property type="term" value="C:plasma membrane"/>
    <property type="evidence" value="ECO:0007669"/>
    <property type="project" value="UniProtKB-SubCell"/>
</dbReference>
<keyword evidence="4 7" id="KW-0812">Transmembrane</keyword>
<feature type="domain" description="Acyltransferase 3" evidence="8">
    <location>
        <begin position="7"/>
        <end position="329"/>
    </location>
</feature>
<evidence type="ECO:0000256" key="1">
    <source>
        <dbReference type="ARBA" id="ARBA00004651"/>
    </source>
</evidence>
<evidence type="ECO:0000256" key="2">
    <source>
        <dbReference type="ARBA" id="ARBA00007400"/>
    </source>
</evidence>
<keyword evidence="6 7" id="KW-0472">Membrane</keyword>
<dbReference type="EMBL" id="JAMKBJ010000003">
    <property type="protein sequence ID" value="MCZ8536631.1"/>
    <property type="molecule type" value="Genomic_DNA"/>
</dbReference>
<keyword evidence="3" id="KW-1003">Cell membrane</keyword>
<evidence type="ECO:0000256" key="5">
    <source>
        <dbReference type="ARBA" id="ARBA00022989"/>
    </source>
</evidence>
<reference evidence="9" key="1">
    <citation type="submission" date="2022-05" db="EMBL/GenBank/DDBJ databases">
        <authorList>
            <person name="Colautti A."/>
            <person name="Iacumin L."/>
        </authorList>
    </citation>
    <scope>NUCLEOTIDE SEQUENCE</scope>
    <source>
        <strain evidence="9">SK 55</strain>
    </source>
</reference>
<feature type="transmembrane region" description="Helical" evidence="7">
    <location>
        <begin position="122"/>
        <end position="142"/>
    </location>
</feature>
<dbReference type="AlphaFoldDB" id="A0A9X3LGM7"/>
<feature type="transmembrane region" description="Helical" evidence="7">
    <location>
        <begin position="242"/>
        <end position="261"/>
    </location>
</feature>
<dbReference type="Proteomes" id="UP001152173">
    <property type="component" value="Unassembled WGS sequence"/>
</dbReference>
<evidence type="ECO:0000259" key="8">
    <source>
        <dbReference type="Pfam" id="PF01757"/>
    </source>
</evidence>
<evidence type="ECO:0000313" key="9">
    <source>
        <dbReference type="EMBL" id="MCZ8536631.1"/>
    </source>
</evidence>
<dbReference type="PANTHER" id="PTHR40074:SF2">
    <property type="entry name" value="O-ACETYLTRANSFERASE WECH"/>
    <property type="match status" value="1"/>
</dbReference>
<comment type="similarity">
    <text evidence="2">Belongs to the acyltransferase 3 family.</text>
</comment>
<sequence length="340" mass="39552">MSAERYDYMDWMRVFAIFSVVGIHVVAQLVSSMEIGHQIWWFANLVDSALRNSVPIFFMISGALLLTRKQQEPLIPFFKKRVSKVAIPLLAWSIIFIVYRKFMWFEEHTWKQMIKMVLTDSVFFHLWFLYVILGLYLMTPFLRQIVSSSSKQMLQYFIGTWFVISSLFPFVPKFLDFGLALSAGLFGTYIGYFILGAYLILYPIKRKWLPLLGLLAAIGYAVTAYGTYVLTLQNDGRLDGFFYMYIAPNTVAIAVFLFVLFQQFPNIFKPNSFIQKISAASMGIYLLHPIIQLYGRRIGFDEYWVHPVIAVPLVWISIFFASFIIVWILQKVPYINKLVP</sequence>
<feature type="transmembrane region" description="Helical" evidence="7">
    <location>
        <begin position="273"/>
        <end position="291"/>
    </location>
</feature>
<keyword evidence="9" id="KW-0808">Transferase</keyword>